<feature type="transmembrane region" description="Helical" evidence="1">
    <location>
        <begin position="6"/>
        <end position="24"/>
    </location>
</feature>
<dbReference type="EMBL" id="JBHMDG010000002">
    <property type="protein sequence ID" value="MFB9311988.1"/>
    <property type="molecule type" value="Genomic_DNA"/>
</dbReference>
<feature type="transmembrane region" description="Helical" evidence="1">
    <location>
        <begin position="188"/>
        <end position="208"/>
    </location>
</feature>
<sequence length="256" mass="25475">MDGAVAVSWVGLLLIGLGVSDLVFSMLPSSPRRGRIAEGVGSLVVVALGLLAGLTGADVVGVLVLAVVVAVCGESVTLGFARRRYRLTLAVLGVAVAGTLLASGAAPEAGGPLGDWLEATALPLLAGVAPDRALVVLGVLLVQLSTGNVVVRLVLGATGTGHPLRSTSGQAPAGALKGGRILGPLERLFIVGLGLAGEVTAASIVIAAKGLLRFPELQSARADGTPGPGIHEVTEYFLVGSFVSWSVSLACLALVG</sequence>
<reference evidence="2 3" key="1">
    <citation type="submission" date="2024-09" db="EMBL/GenBank/DDBJ databases">
        <authorList>
            <person name="Sun Q."/>
            <person name="Mori K."/>
        </authorList>
    </citation>
    <scope>NUCLEOTIDE SEQUENCE [LARGE SCALE GENOMIC DNA]</scope>
    <source>
        <strain evidence="2 3">JCM 9626</strain>
    </source>
</reference>
<gene>
    <name evidence="2" type="ORF">ACFFRI_02935</name>
</gene>
<feature type="transmembrane region" description="Helical" evidence="1">
    <location>
        <begin position="133"/>
        <end position="155"/>
    </location>
</feature>
<evidence type="ECO:0000313" key="2">
    <source>
        <dbReference type="EMBL" id="MFB9311988.1"/>
    </source>
</evidence>
<evidence type="ECO:0000313" key="3">
    <source>
        <dbReference type="Proteomes" id="UP001589750"/>
    </source>
</evidence>
<accession>A0ABV5K5G0</accession>
<name>A0ABV5K5G0_9ACTN</name>
<dbReference type="Proteomes" id="UP001589750">
    <property type="component" value="Unassembled WGS sequence"/>
</dbReference>
<keyword evidence="1" id="KW-0472">Membrane</keyword>
<feature type="transmembrane region" description="Helical" evidence="1">
    <location>
        <begin position="236"/>
        <end position="255"/>
    </location>
</feature>
<feature type="transmembrane region" description="Helical" evidence="1">
    <location>
        <begin position="60"/>
        <end position="80"/>
    </location>
</feature>
<keyword evidence="1" id="KW-1133">Transmembrane helix</keyword>
<dbReference type="RefSeq" id="WP_211351139.1">
    <property type="nucleotide sequence ID" value="NZ_JBHMDG010000002.1"/>
</dbReference>
<feature type="transmembrane region" description="Helical" evidence="1">
    <location>
        <begin position="87"/>
        <end position="106"/>
    </location>
</feature>
<protein>
    <submittedName>
        <fullName evidence="2">Uncharacterized protein</fullName>
    </submittedName>
</protein>
<evidence type="ECO:0000256" key="1">
    <source>
        <dbReference type="SAM" id="Phobius"/>
    </source>
</evidence>
<keyword evidence="3" id="KW-1185">Reference proteome</keyword>
<feature type="transmembrane region" description="Helical" evidence="1">
    <location>
        <begin position="36"/>
        <end position="54"/>
    </location>
</feature>
<comment type="caution">
    <text evidence="2">The sequence shown here is derived from an EMBL/GenBank/DDBJ whole genome shotgun (WGS) entry which is preliminary data.</text>
</comment>
<keyword evidence="1" id="KW-0812">Transmembrane</keyword>
<proteinExistence type="predicted"/>
<organism evidence="2 3">
    <name type="scientific">Nocardioides plantarum</name>
    <dbReference type="NCBI Taxonomy" id="29299"/>
    <lineage>
        <taxon>Bacteria</taxon>
        <taxon>Bacillati</taxon>
        <taxon>Actinomycetota</taxon>
        <taxon>Actinomycetes</taxon>
        <taxon>Propionibacteriales</taxon>
        <taxon>Nocardioidaceae</taxon>
        <taxon>Nocardioides</taxon>
    </lineage>
</organism>